<accession>A0ABQ4XVU9</accession>
<evidence type="ECO:0000313" key="1">
    <source>
        <dbReference type="EMBL" id="GJS68853.1"/>
    </source>
</evidence>
<organism evidence="1 2">
    <name type="scientific">Tanacetum coccineum</name>
    <dbReference type="NCBI Taxonomy" id="301880"/>
    <lineage>
        <taxon>Eukaryota</taxon>
        <taxon>Viridiplantae</taxon>
        <taxon>Streptophyta</taxon>
        <taxon>Embryophyta</taxon>
        <taxon>Tracheophyta</taxon>
        <taxon>Spermatophyta</taxon>
        <taxon>Magnoliopsida</taxon>
        <taxon>eudicotyledons</taxon>
        <taxon>Gunneridae</taxon>
        <taxon>Pentapetalae</taxon>
        <taxon>asterids</taxon>
        <taxon>campanulids</taxon>
        <taxon>Asterales</taxon>
        <taxon>Asteraceae</taxon>
        <taxon>Asteroideae</taxon>
        <taxon>Anthemideae</taxon>
        <taxon>Anthemidinae</taxon>
        <taxon>Tanacetum</taxon>
    </lineage>
</organism>
<comment type="caution">
    <text evidence="1">The sequence shown here is derived from an EMBL/GenBank/DDBJ whole genome shotgun (WGS) entry which is preliminary data.</text>
</comment>
<sequence>MLNCVTLKKDYIQYPCFTKLIIVNLIKKYESISLRFEEDYHSINDDIPLVHVYTTGNVTVRVMLILGEFLTDEMCATDDYKEYQTVFMNVVEGEKYTDKFVAFVIHDDVVDDSDNRLEPESHKKHPEVIDDYDKEEKKNEKECDKMGSLETKTEEMQPPIPITPRSSRKIVSSDKNIDQELMIIVLIPTSTTSKDPHSKRHISSKYSHLLDSITYVSKQQQQQHEWDAWEEEIIVDEDEVIHEDETPELITELQNDDKHVLTIFDRARMEATLDDILNIKEILGDTTQRDIKEILGDTTQTDIKEILGDTTKIDIEEILGDTTKRNIKEILGDTTETDIEEILGDTTQIDIKEILGDTTQIDIEEMLGDATQRDIKEILGDTTQRDIYLGNNIS</sequence>
<evidence type="ECO:0000313" key="2">
    <source>
        <dbReference type="Proteomes" id="UP001151760"/>
    </source>
</evidence>
<reference evidence="1" key="1">
    <citation type="journal article" date="2022" name="Int. J. Mol. Sci.">
        <title>Draft Genome of Tanacetum Coccineum: Genomic Comparison of Closely Related Tanacetum-Family Plants.</title>
        <authorList>
            <person name="Yamashiro T."/>
            <person name="Shiraishi A."/>
            <person name="Nakayama K."/>
            <person name="Satake H."/>
        </authorList>
    </citation>
    <scope>NUCLEOTIDE SEQUENCE</scope>
</reference>
<dbReference type="Proteomes" id="UP001151760">
    <property type="component" value="Unassembled WGS sequence"/>
</dbReference>
<keyword evidence="2" id="KW-1185">Reference proteome</keyword>
<name>A0ABQ4XVU9_9ASTR</name>
<proteinExistence type="predicted"/>
<reference evidence="1" key="2">
    <citation type="submission" date="2022-01" db="EMBL/GenBank/DDBJ databases">
        <authorList>
            <person name="Yamashiro T."/>
            <person name="Shiraishi A."/>
            <person name="Satake H."/>
            <person name="Nakayama K."/>
        </authorList>
    </citation>
    <scope>NUCLEOTIDE SEQUENCE</scope>
</reference>
<dbReference type="EMBL" id="BQNB010009820">
    <property type="protein sequence ID" value="GJS68853.1"/>
    <property type="molecule type" value="Genomic_DNA"/>
</dbReference>
<gene>
    <name evidence="1" type="ORF">Tco_0683418</name>
</gene>
<protein>
    <submittedName>
        <fullName evidence="1">Uncharacterized protein</fullName>
    </submittedName>
</protein>